<organism evidence="1 2">
    <name type="scientific">Arthroderma otae (strain ATCC MYA-4605 / CBS 113480)</name>
    <name type="common">Microsporum canis</name>
    <dbReference type="NCBI Taxonomy" id="554155"/>
    <lineage>
        <taxon>Eukaryota</taxon>
        <taxon>Fungi</taxon>
        <taxon>Dikarya</taxon>
        <taxon>Ascomycota</taxon>
        <taxon>Pezizomycotina</taxon>
        <taxon>Eurotiomycetes</taxon>
        <taxon>Eurotiomycetidae</taxon>
        <taxon>Onygenales</taxon>
        <taxon>Arthrodermataceae</taxon>
        <taxon>Microsporum</taxon>
    </lineage>
</organism>
<reference evidence="2" key="1">
    <citation type="journal article" date="2012" name="MBio">
        <title>Comparative genome analysis of Trichophyton rubrum and related dermatophytes reveals candidate genes involved in infection.</title>
        <authorList>
            <person name="Martinez D.A."/>
            <person name="Oliver B.G."/>
            <person name="Graeser Y."/>
            <person name="Goldberg J.M."/>
            <person name="Li W."/>
            <person name="Martinez-Rossi N.M."/>
            <person name="Monod M."/>
            <person name="Shelest E."/>
            <person name="Barton R.C."/>
            <person name="Birch E."/>
            <person name="Brakhage A.A."/>
            <person name="Chen Z."/>
            <person name="Gurr S.J."/>
            <person name="Heiman D."/>
            <person name="Heitman J."/>
            <person name="Kosti I."/>
            <person name="Rossi A."/>
            <person name="Saif S."/>
            <person name="Samalova M."/>
            <person name="Saunders C.W."/>
            <person name="Shea T."/>
            <person name="Summerbell R.C."/>
            <person name="Xu J."/>
            <person name="Young S."/>
            <person name="Zeng Q."/>
            <person name="Birren B.W."/>
            <person name="Cuomo C.A."/>
            <person name="White T.C."/>
        </authorList>
    </citation>
    <scope>NUCLEOTIDE SEQUENCE [LARGE SCALE GENOMIC DNA]</scope>
    <source>
        <strain evidence="2">ATCC MYA-4605 / CBS 113480</strain>
    </source>
</reference>
<dbReference type="Proteomes" id="UP000002035">
    <property type="component" value="Unassembled WGS sequence"/>
</dbReference>
<evidence type="ECO:0000313" key="1">
    <source>
        <dbReference type="EMBL" id="EEQ29136.1"/>
    </source>
</evidence>
<sequence>MTFYFPAIAAVVEDLNKENIPVVEYGDLLNARFGHPICIVTVRWAIPDSRVSRVSSILLEHNIPKGGIIPHYARSYGKWETAGEMHKCESTRIHLIPLSTVHLSLEDCKEVASTFSFQLKALIPEPRPYLISLIRILQSLPPGFSRLPIVGNTALFLNYCVFPRLPDGEDEESESEEHFQQRVEQALSVVRQWDWRPEEKKYLDLSERIIRNCQLLYTLK</sequence>
<keyword evidence="2" id="KW-1185">Reference proteome</keyword>
<proteinExistence type="predicted"/>
<dbReference type="VEuPathDB" id="FungiDB:MCYG_01955"/>
<dbReference type="OrthoDB" id="4202165at2759"/>
<dbReference type="eggNOG" id="ENOG502SX93">
    <property type="taxonomic scope" value="Eukaryota"/>
</dbReference>
<protein>
    <submittedName>
        <fullName evidence="1">Uncharacterized protein</fullName>
    </submittedName>
</protein>
<gene>
    <name evidence="1" type="ORF">MCYG_01955</name>
</gene>
<dbReference type="AlphaFoldDB" id="C5FIP5"/>
<dbReference type="HOGENOM" id="CLU_045154_0_0_1"/>
<accession>C5FIP5</accession>
<name>C5FIP5_ARTOC</name>
<evidence type="ECO:0000313" key="2">
    <source>
        <dbReference type="Proteomes" id="UP000002035"/>
    </source>
</evidence>
<dbReference type="OMA" id="VAYNGEW"/>
<dbReference type="GeneID" id="9229073"/>
<dbReference type="RefSeq" id="XP_002849021.1">
    <property type="nucleotide sequence ID" value="XM_002848975.1"/>
</dbReference>
<dbReference type="EMBL" id="DS995702">
    <property type="protein sequence ID" value="EEQ29136.1"/>
    <property type="molecule type" value="Genomic_DNA"/>
</dbReference>